<name>A0A2K3URM2_9DEIO</name>
<dbReference type="OrthoDB" id="71149at2"/>
<accession>A0A2K3URM2</accession>
<organism evidence="1 2">
    <name type="scientific">Deinococcus koreensis</name>
    <dbReference type="NCBI Taxonomy" id="2054903"/>
    <lineage>
        <taxon>Bacteria</taxon>
        <taxon>Thermotogati</taxon>
        <taxon>Deinococcota</taxon>
        <taxon>Deinococci</taxon>
        <taxon>Deinococcales</taxon>
        <taxon>Deinococcaceae</taxon>
        <taxon>Deinococcus</taxon>
    </lineage>
</organism>
<gene>
    <name evidence="1" type="ORF">CVO96_20545</name>
</gene>
<keyword evidence="2" id="KW-1185">Reference proteome</keyword>
<evidence type="ECO:0000313" key="2">
    <source>
        <dbReference type="Proteomes" id="UP000236379"/>
    </source>
</evidence>
<evidence type="ECO:0000313" key="1">
    <source>
        <dbReference type="EMBL" id="PNY79191.1"/>
    </source>
</evidence>
<comment type="caution">
    <text evidence="1">The sequence shown here is derived from an EMBL/GenBank/DDBJ whole genome shotgun (WGS) entry which is preliminary data.</text>
</comment>
<proteinExistence type="predicted"/>
<dbReference type="Proteomes" id="UP000236379">
    <property type="component" value="Unassembled WGS sequence"/>
</dbReference>
<dbReference type="AlphaFoldDB" id="A0A2K3URM2"/>
<reference evidence="1 2" key="1">
    <citation type="submission" date="2018-01" db="EMBL/GenBank/DDBJ databases">
        <title>Deinococcus koreensis sp. nov., a radiation-resistant bacterium isolated from river water.</title>
        <authorList>
            <person name="Choi A."/>
        </authorList>
    </citation>
    <scope>NUCLEOTIDE SEQUENCE [LARGE SCALE GENOMIC DNA]</scope>
    <source>
        <strain evidence="1 2">SJW1-2</strain>
    </source>
</reference>
<sequence length="77" mass="9126">MNLMLENAYWPTHLPVPQRWLWQSMFDLGVTAAWEDPYSLAVNALSQRLGTESRTMFVVRWQGRELWRGMRTGQVRT</sequence>
<dbReference type="EMBL" id="PPPD01000006">
    <property type="protein sequence ID" value="PNY79191.1"/>
    <property type="molecule type" value="Genomic_DNA"/>
</dbReference>
<protein>
    <submittedName>
        <fullName evidence="1">Uncharacterized protein</fullName>
    </submittedName>
</protein>
<dbReference type="RefSeq" id="WP_103314342.1">
    <property type="nucleotide sequence ID" value="NZ_PPPD01000006.1"/>
</dbReference>